<comment type="caution">
    <text evidence="1">The sequence shown here is derived from an EMBL/GenBank/DDBJ whole genome shotgun (WGS) entry which is preliminary data.</text>
</comment>
<accession>A0A552EJV2</accession>
<proteinExistence type="predicted"/>
<organism evidence="1 2">
    <name type="scientific">Microcystis aeruginosa Ma_MB_S_20031200_S102</name>
    <dbReference type="NCBI Taxonomy" id="2486254"/>
    <lineage>
        <taxon>Bacteria</taxon>
        <taxon>Bacillati</taxon>
        <taxon>Cyanobacteriota</taxon>
        <taxon>Cyanophyceae</taxon>
        <taxon>Oscillatoriophycideae</taxon>
        <taxon>Chroococcales</taxon>
        <taxon>Microcystaceae</taxon>
        <taxon>Microcystis</taxon>
    </lineage>
</organism>
<dbReference type="EMBL" id="SFBI01000129">
    <property type="protein sequence ID" value="TRU34691.1"/>
    <property type="molecule type" value="Genomic_DNA"/>
</dbReference>
<gene>
    <name evidence="1" type="ORF">EWV92_14855</name>
</gene>
<name>A0A552EJV2_MICAE</name>
<sequence length="128" mass="14670">MRHNKEKMTETVTLELPEALAEQAKQIAALTHRRLEEILVEWIDYAISELSIESLPDNQILALCDLQMEAEQQELFSSLLAQNQEGELNQAGVNQLDTLMQVYRRGLIYKARALKVAVERGLRPPLRE</sequence>
<protein>
    <submittedName>
        <fullName evidence="1">Uncharacterized protein</fullName>
    </submittedName>
</protein>
<reference evidence="1 2" key="1">
    <citation type="submission" date="2019-01" db="EMBL/GenBank/DDBJ databases">
        <title>Coherence of Microcystis species and biogeography revealed through population genomics.</title>
        <authorList>
            <person name="Perez-Carrascal O.M."/>
            <person name="Terrat Y."/>
            <person name="Giani A."/>
            <person name="Fortin N."/>
            <person name="Tromas N."/>
            <person name="Shapiro B.J."/>
        </authorList>
    </citation>
    <scope>NUCLEOTIDE SEQUENCE [LARGE SCALE GENOMIC DNA]</scope>
    <source>
        <strain evidence="1">Ma_MB_S_20031200_S102</strain>
    </source>
</reference>
<evidence type="ECO:0000313" key="2">
    <source>
        <dbReference type="Proteomes" id="UP000317708"/>
    </source>
</evidence>
<evidence type="ECO:0000313" key="1">
    <source>
        <dbReference type="EMBL" id="TRU34691.1"/>
    </source>
</evidence>
<dbReference type="Proteomes" id="UP000317708">
    <property type="component" value="Unassembled WGS sequence"/>
</dbReference>
<dbReference type="AlphaFoldDB" id="A0A552EJV2"/>